<dbReference type="KEGG" id="cam:101513970"/>
<keyword evidence="3" id="KW-0238">DNA-binding</keyword>
<evidence type="ECO:0000256" key="5">
    <source>
        <dbReference type="ARBA" id="ARBA00023242"/>
    </source>
</evidence>
<name>A0A1S2XH36_CICAR</name>
<dbReference type="OrthoDB" id="601557at2759"/>
<protein>
    <submittedName>
        <fullName evidence="8">Uncharacterized protein LOC101513970</fullName>
    </submittedName>
</protein>
<dbReference type="InterPro" id="IPR002100">
    <property type="entry name" value="TF_MADSbox"/>
</dbReference>
<reference evidence="8" key="2">
    <citation type="submission" date="2025-08" db="UniProtKB">
        <authorList>
            <consortium name="RefSeq"/>
        </authorList>
    </citation>
    <scope>IDENTIFICATION</scope>
    <source>
        <tissue evidence="8">Etiolated seedlings</tissue>
    </source>
</reference>
<dbReference type="PROSITE" id="PS50066">
    <property type="entry name" value="MADS_BOX_2"/>
    <property type="match status" value="1"/>
</dbReference>
<evidence type="ECO:0000259" key="6">
    <source>
        <dbReference type="PROSITE" id="PS50066"/>
    </source>
</evidence>
<accession>A0A1S2XH36</accession>
<dbReference type="GO" id="GO:0003677">
    <property type="term" value="F:DNA binding"/>
    <property type="evidence" value="ECO:0007669"/>
    <property type="project" value="UniProtKB-KW"/>
</dbReference>
<comment type="subcellular location">
    <subcellularLocation>
        <location evidence="1">Nucleus</location>
    </subcellularLocation>
</comment>
<dbReference type="RefSeq" id="XP_004488298.1">
    <property type="nucleotide sequence ID" value="XM_004488241.1"/>
</dbReference>
<evidence type="ECO:0000313" key="7">
    <source>
        <dbReference type="Proteomes" id="UP000087171"/>
    </source>
</evidence>
<sequence>MGHAKTNMKRIQNEKARKTTFVHRKKGLSKKVLEFSSIFGAEHQKIKTTIEEFGVKDYYANKKNLVEAQISRVRKEILKKKYPTSSPIFHNSEEKQLKAFSAFIDSKIETNQLSKLVDWDDMKVESEEFTSFIQNTMQNITYDNVLSSHLGQLDVNHNISQMQNITGCMLPLYDDICDFVDCTDLID</sequence>
<reference evidence="7" key="1">
    <citation type="journal article" date="2013" name="Nat. Biotechnol.">
        <title>Draft genome sequence of chickpea (Cicer arietinum) provides a resource for trait improvement.</title>
        <authorList>
            <person name="Varshney R.K."/>
            <person name="Song C."/>
            <person name="Saxena R.K."/>
            <person name="Azam S."/>
            <person name="Yu S."/>
            <person name="Sharpe A.G."/>
            <person name="Cannon S."/>
            <person name="Baek J."/>
            <person name="Rosen B.D."/>
            <person name="Tar'an B."/>
            <person name="Millan T."/>
            <person name="Zhang X."/>
            <person name="Ramsay L.D."/>
            <person name="Iwata A."/>
            <person name="Wang Y."/>
            <person name="Nelson W."/>
            <person name="Farmer A.D."/>
            <person name="Gaur P.M."/>
            <person name="Soderlund C."/>
            <person name="Penmetsa R.V."/>
            <person name="Xu C."/>
            <person name="Bharti A.K."/>
            <person name="He W."/>
            <person name="Winter P."/>
            <person name="Zhao S."/>
            <person name="Hane J.K."/>
            <person name="Carrasquilla-Garcia N."/>
            <person name="Condie J.A."/>
            <person name="Upadhyaya H.D."/>
            <person name="Luo M.C."/>
            <person name="Thudi M."/>
            <person name="Gowda C.L."/>
            <person name="Singh N.P."/>
            <person name="Lichtenzveig J."/>
            <person name="Gali K.K."/>
            <person name="Rubio J."/>
            <person name="Nadarajan N."/>
            <person name="Dolezel J."/>
            <person name="Bansal K.C."/>
            <person name="Xu X."/>
            <person name="Edwards D."/>
            <person name="Zhang G."/>
            <person name="Kahl G."/>
            <person name="Gil J."/>
            <person name="Singh K.B."/>
            <person name="Datta S.K."/>
            <person name="Jackson S.A."/>
            <person name="Wang J."/>
            <person name="Cook D.R."/>
        </authorList>
    </citation>
    <scope>NUCLEOTIDE SEQUENCE [LARGE SCALE GENOMIC DNA]</scope>
    <source>
        <strain evidence="7">cv. CDC Frontier</strain>
    </source>
</reference>
<keyword evidence="5" id="KW-0539">Nucleus</keyword>
<gene>
    <name evidence="8" type="primary">LOC101513970</name>
</gene>
<dbReference type="Proteomes" id="UP000087171">
    <property type="component" value="Chromosome Ca1"/>
</dbReference>
<evidence type="ECO:0000313" key="8">
    <source>
        <dbReference type="RefSeq" id="XP_004488298.1"/>
    </source>
</evidence>
<dbReference type="InterPro" id="IPR036879">
    <property type="entry name" value="TF_MADSbox_sf"/>
</dbReference>
<dbReference type="SMART" id="SM00432">
    <property type="entry name" value="MADS"/>
    <property type="match status" value="1"/>
</dbReference>
<keyword evidence="2" id="KW-0805">Transcription regulation</keyword>
<evidence type="ECO:0000256" key="2">
    <source>
        <dbReference type="ARBA" id="ARBA00023015"/>
    </source>
</evidence>
<dbReference type="Pfam" id="PF00319">
    <property type="entry name" value="SRF-TF"/>
    <property type="match status" value="1"/>
</dbReference>
<evidence type="ECO:0000256" key="1">
    <source>
        <dbReference type="ARBA" id="ARBA00004123"/>
    </source>
</evidence>
<feature type="domain" description="MADS-box" evidence="6">
    <location>
        <begin position="1"/>
        <end position="42"/>
    </location>
</feature>
<evidence type="ECO:0000256" key="4">
    <source>
        <dbReference type="ARBA" id="ARBA00023163"/>
    </source>
</evidence>
<evidence type="ECO:0000256" key="3">
    <source>
        <dbReference type="ARBA" id="ARBA00023125"/>
    </source>
</evidence>
<dbReference type="PaxDb" id="3827-XP_004488298.1"/>
<organism evidence="7 8">
    <name type="scientific">Cicer arietinum</name>
    <name type="common">Chickpea</name>
    <name type="synonym">Garbanzo</name>
    <dbReference type="NCBI Taxonomy" id="3827"/>
    <lineage>
        <taxon>Eukaryota</taxon>
        <taxon>Viridiplantae</taxon>
        <taxon>Streptophyta</taxon>
        <taxon>Embryophyta</taxon>
        <taxon>Tracheophyta</taxon>
        <taxon>Spermatophyta</taxon>
        <taxon>Magnoliopsida</taxon>
        <taxon>eudicotyledons</taxon>
        <taxon>Gunneridae</taxon>
        <taxon>Pentapetalae</taxon>
        <taxon>rosids</taxon>
        <taxon>fabids</taxon>
        <taxon>Fabales</taxon>
        <taxon>Fabaceae</taxon>
        <taxon>Papilionoideae</taxon>
        <taxon>50 kb inversion clade</taxon>
        <taxon>NPAAA clade</taxon>
        <taxon>Hologalegina</taxon>
        <taxon>IRL clade</taxon>
        <taxon>Cicereae</taxon>
        <taxon>Cicer</taxon>
    </lineage>
</organism>
<dbReference type="GeneID" id="101513970"/>
<keyword evidence="7" id="KW-1185">Reference proteome</keyword>
<dbReference type="GO" id="GO:0005634">
    <property type="term" value="C:nucleus"/>
    <property type="evidence" value="ECO:0007669"/>
    <property type="project" value="UniProtKB-SubCell"/>
</dbReference>
<dbReference type="AlphaFoldDB" id="A0A1S2XH36"/>
<proteinExistence type="predicted"/>
<keyword evidence="4" id="KW-0804">Transcription</keyword>
<dbReference type="GO" id="GO:0046983">
    <property type="term" value="F:protein dimerization activity"/>
    <property type="evidence" value="ECO:0007669"/>
    <property type="project" value="InterPro"/>
</dbReference>
<dbReference type="SUPFAM" id="SSF55455">
    <property type="entry name" value="SRF-like"/>
    <property type="match status" value="1"/>
</dbReference>